<organism evidence="1">
    <name type="scientific">Utricularia reniformis</name>
    <dbReference type="NCBI Taxonomy" id="192314"/>
    <lineage>
        <taxon>Eukaryota</taxon>
        <taxon>Viridiplantae</taxon>
        <taxon>Streptophyta</taxon>
        <taxon>Embryophyta</taxon>
        <taxon>Tracheophyta</taxon>
        <taxon>Spermatophyta</taxon>
        <taxon>Magnoliopsida</taxon>
        <taxon>eudicotyledons</taxon>
        <taxon>Gunneridae</taxon>
        <taxon>Pentapetalae</taxon>
        <taxon>asterids</taxon>
        <taxon>lamiids</taxon>
        <taxon>Lamiales</taxon>
        <taxon>Lentibulariaceae</taxon>
        <taxon>Utricularia</taxon>
    </lineage>
</organism>
<protein>
    <submittedName>
        <fullName evidence="1">Uncharacterized protein</fullName>
    </submittedName>
</protein>
<accession>A0A1Y0B391</accession>
<proteinExistence type="predicted"/>
<dbReference type="EMBL" id="KY774314">
    <property type="protein sequence ID" value="ART31853.1"/>
    <property type="molecule type" value="Genomic_DNA"/>
</dbReference>
<dbReference type="AlphaFoldDB" id="A0A1Y0B391"/>
<geneLocation type="mitochondrion" evidence="1"/>
<gene>
    <name evidence="1" type="ORF">AEK19_MT1671</name>
</gene>
<keyword evidence="1" id="KW-0496">Mitochondrion</keyword>
<sequence length="107" mass="12323">MSQGYLLKYFFSISNQKSIIQKNTIALTRLLSGCSSHSFISLLQNPFAFLLVSQQIPFFPFRVNSLEKTRPDCPGLLKMRAYYMPKSFLFLQGFSKFWLKNDCTGCS</sequence>
<name>A0A1Y0B391_9LAMI</name>
<reference evidence="1" key="1">
    <citation type="submission" date="2017-03" db="EMBL/GenBank/DDBJ databases">
        <title>The mitochondrial genome of the carnivorous plant Utricularia reniformis (Lentibulariaceae): structure, comparative analysis and evolutionary landmarks.</title>
        <authorList>
            <person name="Silva S.R."/>
            <person name="Alvarenga D.O."/>
            <person name="Michael T.P."/>
            <person name="Miranda V.F.O."/>
            <person name="Varani A.M."/>
        </authorList>
    </citation>
    <scope>NUCLEOTIDE SEQUENCE</scope>
</reference>
<evidence type="ECO:0000313" key="1">
    <source>
        <dbReference type="EMBL" id="ART31853.1"/>
    </source>
</evidence>